<dbReference type="Proteomes" id="UP001194714">
    <property type="component" value="Unassembled WGS sequence"/>
</dbReference>
<proteinExistence type="predicted"/>
<dbReference type="SUPFAM" id="SSF50118">
    <property type="entry name" value="Cell growth inhibitor/plasmid maintenance toxic component"/>
    <property type="match status" value="1"/>
</dbReference>
<evidence type="ECO:0000313" key="2">
    <source>
        <dbReference type="Proteomes" id="UP001194714"/>
    </source>
</evidence>
<sequence length="133" mass="14211">MALKKTTPKQGEIWLFDPDPINGREVGTKVRPALIISADSFNEGLSALVIVVPMTSKDQGIFSHVRFDPPEGGIKVPSFAVCEQIRSISKNRLIKKMGMVPLPGSSIASIKGSVMTGAIRPLTSISTSTPSSF</sequence>
<comment type="caution">
    <text evidence="1">The sequence shown here is derived from an EMBL/GenBank/DDBJ whole genome shotgun (WGS) entry which is preliminary data.</text>
</comment>
<evidence type="ECO:0000313" key="1">
    <source>
        <dbReference type="EMBL" id="MBF5059143.1"/>
    </source>
</evidence>
<keyword evidence="1" id="KW-0378">Hydrolase</keyword>
<dbReference type="GO" id="GO:0016787">
    <property type="term" value="F:hydrolase activity"/>
    <property type="evidence" value="ECO:0007669"/>
    <property type="project" value="UniProtKB-KW"/>
</dbReference>
<accession>A0ABS0AYD5</accession>
<dbReference type="EC" id="3.1.-.-" evidence="1"/>
<dbReference type="InterPro" id="IPR003477">
    <property type="entry name" value="PemK-like"/>
</dbReference>
<keyword evidence="2" id="KW-1185">Reference proteome</keyword>
<gene>
    <name evidence="1" type="ORF">NEPTK9_000651</name>
</gene>
<dbReference type="Gene3D" id="2.30.30.110">
    <property type="match status" value="1"/>
</dbReference>
<dbReference type="RefSeq" id="WP_194847440.1">
    <property type="nucleotide sequence ID" value="NZ_JAAEJV010000012.1"/>
</dbReference>
<dbReference type="EMBL" id="JAAEJV010000012">
    <property type="protein sequence ID" value="MBF5059143.1"/>
    <property type="molecule type" value="Genomic_DNA"/>
</dbReference>
<organism evidence="1 2">
    <name type="scientific">Candidatus Neptunichlamydia vexilliferae</name>
    <dbReference type="NCBI Taxonomy" id="1651774"/>
    <lineage>
        <taxon>Bacteria</taxon>
        <taxon>Pseudomonadati</taxon>
        <taxon>Chlamydiota</taxon>
        <taxon>Chlamydiia</taxon>
        <taxon>Parachlamydiales</taxon>
        <taxon>Simkaniaceae</taxon>
        <taxon>Candidatus Neptunichlamydia</taxon>
    </lineage>
</organism>
<name>A0ABS0AYD5_9BACT</name>
<dbReference type="PANTHER" id="PTHR33988:SF1">
    <property type="entry name" value="ENDORIBONUCLEASE MAZF7-RELATED"/>
    <property type="match status" value="1"/>
</dbReference>
<dbReference type="InterPro" id="IPR011067">
    <property type="entry name" value="Plasmid_toxin/cell-grow_inhib"/>
</dbReference>
<dbReference type="PANTHER" id="PTHR33988">
    <property type="entry name" value="ENDORIBONUCLEASE MAZF-RELATED"/>
    <property type="match status" value="1"/>
</dbReference>
<protein>
    <submittedName>
        <fullName evidence="1">Endoribonuclease MazF9</fullName>
        <ecNumber evidence="1">3.1.-.-</ecNumber>
    </submittedName>
</protein>
<reference evidence="1 2" key="1">
    <citation type="submission" date="2020-01" db="EMBL/GenBank/DDBJ databases">
        <title>Draft genome sequence of Cand. Neptunochlamydia vexilliferae K9.</title>
        <authorList>
            <person name="Schulz F."/>
            <person name="Koestlbacher S."/>
            <person name="Wascher F."/>
            <person name="Pizzetti I."/>
            <person name="Horn M."/>
        </authorList>
    </citation>
    <scope>NUCLEOTIDE SEQUENCE [LARGE SCALE GENOMIC DNA]</scope>
    <source>
        <strain evidence="1 2">K9</strain>
    </source>
</reference>
<dbReference type="Pfam" id="PF02452">
    <property type="entry name" value="PemK_toxin"/>
    <property type="match status" value="1"/>
</dbReference>